<sequence length="235" mass="25919">MTEIELVIKPENAHDLARVLTEIWGGADPIPPDVIIAIVHAGGYASLASQIVEGKKQFIGGSLAIVGNHRRKLHSHVTGVIDAATNTGVGRTLKDHQWLWAKENQFSAISWTFDPLVRRNAHFNLIVLGAKVVKYCRNYYGEIKDLINAGDQTDRLIVERQVDGLSTAPSGSTCVAKDGDLIIPTPLDIVGLRNSDRHAATRLRLEQRASFEAAFERSFLVHGLTDDGYFIMRDN</sequence>
<evidence type="ECO:0000313" key="3">
    <source>
        <dbReference type="EMBL" id="CAB4999921.1"/>
    </source>
</evidence>
<proteinExistence type="predicted"/>
<dbReference type="PANTHER" id="PTHR41700">
    <property type="entry name" value="GCN5-RELATED N-ACETYLTRANSFERASE"/>
    <property type="match status" value="1"/>
</dbReference>
<dbReference type="EMBL" id="CAFAAP010000192">
    <property type="protein sequence ID" value="CAB4812021.1"/>
    <property type="molecule type" value="Genomic_DNA"/>
</dbReference>
<organism evidence="2">
    <name type="scientific">freshwater metagenome</name>
    <dbReference type="NCBI Taxonomy" id="449393"/>
    <lineage>
        <taxon>unclassified sequences</taxon>
        <taxon>metagenomes</taxon>
        <taxon>ecological metagenomes</taxon>
    </lineage>
</organism>
<accession>A0A6J6YR98</accession>
<gene>
    <name evidence="1" type="ORF">UFOPK1826_01112</name>
    <name evidence="2" type="ORF">UFOPK3026_01174</name>
    <name evidence="3" type="ORF">UFOPK4020_00751</name>
</gene>
<evidence type="ECO:0000313" key="1">
    <source>
        <dbReference type="EMBL" id="CAB4608398.1"/>
    </source>
</evidence>
<reference evidence="2" key="1">
    <citation type="submission" date="2020-05" db="EMBL/GenBank/DDBJ databases">
        <authorList>
            <person name="Chiriac C."/>
            <person name="Salcher M."/>
            <person name="Ghai R."/>
            <person name="Kavagutti S V."/>
        </authorList>
    </citation>
    <scope>NUCLEOTIDE SEQUENCE</scope>
</reference>
<evidence type="ECO:0000313" key="2">
    <source>
        <dbReference type="EMBL" id="CAB4812021.1"/>
    </source>
</evidence>
<dbReference type="PANTHER" id="PTHR41700:SF1">
    <property type="entry name" value="N-ACETYLTRANSFERASE DOMAIN-CONTAINING PROTEIN"/>
    <property type="match status" value="1"/>
</dbReference>
<name>A0A6J6YR98_9ZZZZ</name>
<dbReference type="EMBL" id="CAFBOV010000134">
    <property type="protein sequence ID" value="CAB4999921.1"/>
    <property type="molecule type" value="Genomic_DNA"/>
</dbReference>
<dbReference type="InterPro" id="IPR038764">
    <property type="entry name" value="GNAT_N_AcTrfase_prd"/>
</dbReference>
<protein>
    <submittedName>
        <fullName evidence="2">Unannotated protein</fullName>
    </submittedName>
</protein>
<dbReference type="EMBL" id="CAEZUN010000147">
    <property type="protein sequence ID" value="CAB4608398.1"/>
    <property type="molecule type" value="Genomic_DNA"/>
</dbReference>
<dbReference type="AlphaFoldDB" id="A0A6J6YR98"/>